<dbReference type="InterPro" id="IPR020103">
    <property type="entry name" value="PsdUridine_synth_cat_dom_sf"/>
</dbReference>
<dbReference type="Proteomes" id="UP001153678">
    <property type="component" value="Unassembled WGS sequence"/>
</dbReference>
<dbReference type="GO" id="GO:0003723">
    <property type="term" value="F:RNA binding"/>
    <property type="evidence" value="ECO:0007669"/>
    <property type="project" value="UniProtKB-KW"/>
</dbReference>
<protein>
    <recommendedName>
        <fullName evidence="3">Pseudouridine synthase</fullName>
        <ecNumber evidence="3">5.4.99.-</ecNumber>
    </recommendedName>
</protein>
<keyword evidence="2" id="KW-0694">RNA-binding</keyword>
<dbReference type="PROSITE" id="PS50889">
    <property type="entry name" value="S4"/>
    <property type="match status" value="1"/>
</dbReference>
<dbReference type="SUPFAM" id="SSF55120">
    <property type="entry name" value="Pseudouridine synthase"/>
    <property type="match status" value="1"/>
</dbReference>
<evidence type="ECO:0000313" key="5">
    <source>
        <dbReference type="EMBL" id="CAI2177065.1"/>
    </source>
</evidence>
<evidence type="ECO:0000259" key="4">
    <source>
        <dbReference type="Pfam" id="PF00849"/>
    </source>
</evidence>
<comment type="similarity">
    <text evidence="3">Belongs to the pseudouridine synthase RluA family.</text>
</comment>
<dbReference type="Pfam" id="PF00849">
    <property type="entry name" value="PseudoU_synth_2"/>
    <property type="match status" value="1"/>
</dbReference>
<dbReference type="NCBIfam" id="TIGR00005">
    <property type="entry name" value="rluA_subfam"/>
    <property type="match status" value="1"/>
</dbReference>
<evidence type="ECO:0000256" key="1">
    <source>
        <dbReference type="PIRSR" id="PIRSR606225-1"/>
    </source>
</evidence>
<evidence type="ECO:0000256" key="3">
    <source>
        <dbReference type="RuleBase" id="RU362028"/>
    </source>
</evidence>
<evidence type="ECO:0000313" key="6">
    <source>
        <dbReference type="Proteomes" id="UP001153678"/>
    </source>
</evidence>
<dbReference type="InterPro" id="IPR050188">
    <property type="entry name" value="RluA_PseudoU_synthase"/>
</dbReference>
<name>A0A9W4SPN7_9GLOM</name>
<dbReference type="EMBL" id="CAMKVN010001603">
    <property type="protein sequence ID" value="CAI2177065.1"/>
    <property type="molecule type" value="Genomic_DNA"/>
</dbReference>
<comment type="catalytic activity">
    <reaction evidence="3">
        <text>a uridine in RNA = a pseudouridine in RNA</text>
        <dbReference type="Rhea" id="RHEA:48348"/>
        <dbReference type="Rhea" id="RHEA-COMP:12068"/>
        <dbReference type="Rhea" id="RHEA-COMP:12069"/>
        <dbReference type="ChEBI" id="CHEBI:65314"/>
        <dbReference type="ChEBI" id="CHEBI:65315"/>
    </reaction>
</comment>
<dbReference type="InterPro" id="IPR006224">
    <property type="entry name" value="PsdUridine_synth_RluA-like_CS"/>
</dbReference>
<comment type="function">
    <text evidence="3">Responsible for synthesis of pseudouridine from uracil.</text>
</comment>
<dbReference type="GO" id="GO:0000455">
    <property type="term" value="P:enzyme-directed rRNA pseudouridine synthesis"/>
    <property type="evidence" value="ECO:0007669"/>
    <property type="project" value="TreeGrafter"/>
</dbReference>
<proteinExistence type="inferred from homology"/>
<organism evidence="5 6">
    <name type="scientific">Funneliformis geosporum</name>
    <dbReference type="NCBI Taxonomy" id="1117311"/>
    <lineage>
        <taxon>Eukaryota</taxon>
        <taxon>Fungi</taxon>
        <taxon>Fungi incertae sedis</taxon>
        <taxon>Mucoromycota</taxon>
        <taxon>Glomeromycotina</taxon>
        <taxon>Glomeromycetes</taxon>
        <taxon>Glomerales</taxon>
        <taxon>Glomeraceae</taxon>
        <taxon>Funneliformis</taxon>
    </lineage>
</organism>
<sequence>MEHNRIKTENSNLTRHTSIIGLNINKNESLNTEKILTKKRKLDNEDLSVSKLKNKPLQKSRQTIIEENKDLDSVIYYFEKNLRKVKPYYYEYQAFAKGRWLRRSIFDVFCKEFRDRTAEYYAYAIETGLITINEKIITKETIVKNQDIIRHKIHRHEPPITAAPIKIISTENDLIVIDKPGSIPVHPSGRYRHNTVLHILQKNFGFANLYTLNRIDRLTSGIMFLAINKKKAQEFEQLMQERKIRKEYLCRVIGEFPTDDVTCDKPIITVSHKLGLNVVHPNGKPCETRFHRESYNGRTSVVRCKPITGRTHQIRVHLQYLGHVIANDPLYNHRVWGQQKGKGGIDEDLTKSVVDNLMKEGINQDEDINLDSSTTIKQDSDFLSSDFINKEEHIQCTENIKLLEQCEECTMQNLPDPEPHQLFIWLHALKYEGDEWKYETEWPYWANKDFTGDYGI</sequence>
<dbReference type="InterPro" id="IPR006225">
    <property type="entry name" value="PsdUridine_synth_RluC/D"/>
</dbReference>
<dbReference type="InterPro" id="IPR006145">
    <property type="entry name" value="PsdUridine_synth_RsuA/RluA"/>
</dbReference>
<feature type="domain" description="Pseudouridine synthase RsuA/RluA-like" evidence="4">
    <location>
        <begin position="173"/>
        <end position="319"/>
    </location>
</feature>
<reference evidence="5" key="1">
    <citation type="submission" date="2022-08" db="EMBL/GenBank/DDBJ databases">
        <authorList>
            <person name="Kallberg Y."/>
            <person name="Tangrot J."/>
            <person name="Rosling A."/>
        </authorList>
    </citation>
    <scope>NUCLEOTIDE SEQUENCE</scope>
    <source>
        <strain evidence="5">Wild A</strain>
    </source>
</reference>
<accession>A0A9W4SPN7</accession>
<dbReference type="AlphaFoldDB" id="A0A9W4SPN7"/>
<dbReference type="CDD" id="cd02557">
    <property type="entry name" value="PseudoU_synth_ScRIB2"/>
    <property type="match status" value="1"/>
</dbReference>
<comment type="caution">
    <text evidence="5">The sequence shown here is derived from an EMBL/GenBank/DDBJ whole genome shotgun (WGS) entry which is preliminary data.</text>
</comment>
<dbReference type="GO" id="GO:0009982">
    <property type="term" value="F:pseudouridine synthase activity"/>
    <property type="evidence" value="ECO:0007669"/>
    <property type="project" value="InterPro"/>
</dbReference>
<dbReference type="EC" id="5.4.99.-" evidence="3"/>
<dbReference type="PANTHER" id="PTHR21600">
    <property type="entry name" value="MITOCHONDRIAL RNA PSEUDOURIDINE SYNTHASE"/>
    <property type="match status" value="1"/>
</dbReference>
<dbReference type="OrthoDB" id="424794at2759"/>
<gene>
    <name evidence="5" type="ORF">FWILDA_LOCUS7898</name>
</gene>
<evidence type="ECO:0000256" key="2">
    <source>
        <dbReference type="PROSITE-ProRule" id="PRU00182"/>
    </source>
</evidence>
<keyword evidence="6" id="KW-1185">Reference proteome</keyword>
<dbReference type="PROSITE" id="PS01129">
    <property type="entry name" value="PSI_RLU"/>
    <property type="match status" value="1"/>
</dbReference>
<dbReference type="Gene3D" id="3.30.2350.10">
    <property type="entry name" value="Pseudouridine synthase"/>
    <property type="match status" value="1"/>
</dbReference>
<feature type="active site" evidence="1">
    <location>
        <position position="216"/>
    </location>
</feature>
<dbReference type="PANTHER" id="PTHR21600:SF40">
    <property type="entry name" value="PSEUDOURIDYLATE SYNTHASE RPUSD2"/>
    <property type="match status" value="1"/>
</dbReference>
<keyword evidence="3" id="KW-0413">Isomerase</keyword>